<feature type="transmembrane region" description="Helical" evidence="6">
    <location>
        <begin position="257"/>
        <end position="276"/>
    </location>
</feature>
<feature type="transmembrane region" description="Helical" evidence="6">
    <location>
        <begin position="155"/>
        <end position="177"/>
    </location>
</feature>
<dbReference type="Gene3D" id="1.20.1250.20">
    <property type="entry name" value="MFS general substrate transporter like domains"/>
    <property type="match status" value="1"/>
</dbReference>
<evidence type="ECO:0000256" key="6">
    <source>
        <dbReference type="SAM" id="Phobius"/>
    </source>
</evidence>
<evidence type="ECO:0000256" key="1">
    <source>
        <dbReference type="ARBA" id="ARBA00004141"/>
    </source>
</evidence>
<comment type="caution">
    <text evidence="8">The sequence shown here is derived from an EMBL/GenBank/DDBJ whole genome shotgun (WGS) entry which is preliminary data.</text>
</comment>
<keyword evidence="3 6" id="KW-0812">Transmembrane</keyword>
<keyword evidence="5 6" id="KW-0472">Membrane</keyword>
<evidence type="ECO:0000256" key="4">
    <source>
        <dbReference type="ARBA" id="ARBA00022989"/>
    </source>
</evidence>
<evidence type="ECO:0000313" key="9">
    <source>
        <dbReference type="Proteomes" id="UP000602745"/>
    </source>
</evidence>
<dbReference type="GO" id="GO:0016020">
    <property type="term" value="C:membrane"/>
    <property type="evidence" value="ECO:0007669"/>
    <property type="project" value="UniProtKB-SubCell"/>
</dbReference>
<dbReference type="PANTHER" id="PTHR42718:SF9">
    <property type="entry name" value="MAJOR FACILITATOR SUPERFAMILY MULTIDRUG TRANSPORTER MFSC"/>
    <property type="match status" value="1"/>
</dbReference>
<evidence type="ECO:0000256" key="3">
    <source>
        <dbReference type="ARBA" id="ARBA00022692"/>
    </source>
</evidence>
<dbReference type="Proteomes" id="UP000602745">
    <property type="component" value="Unassembled WGS sequence"/>
</dbReference>
<keyword evidence="9" id="KW-1185">Reference proteome</keyword>
<evidence type="ECO:0000313" key="8">
    <source>
        <dbReference type="EMBL" id="GGE38901.1"/>
    </source>
</evidence>
<dbReference type="Pfam" id="PF07690">
    <property type="entry name" value="MFS_1"/>
    <property type="match status" value="1"/>
</dbReference>
<dbReference type="SUPFAM" id="SSF103473">
    <property type="entry name" value="MFS general substrate transporter"/>
    <property type="match status" value="1"/>
</dbReference>
<feature type="transmembrane region" description="Helical" evidence="6">
    <location>
        <begin position="481"/>
        <end position="502"/>
    </location>
</feature>
<name>A0A8J2VUN1_9RHOB</name>
<dbReference type="AlphaFoldDB" id="A0A8J2VUN1"/>
<feature type="transmembrane region" description="Helical" evidence="6">
    <location>
        <begin position="71"/>
        <end position="89"/>
    </location>
</feature>
<feature type="transmembrane region" description="Helical" evidence="6">
    <location>
        <begin position="326"/>
        <end position="343"/>
    </location>
</feature>
<feature type="transmembrane region" description="Helical" evidence="6">
    <location>
        <begin position="198"/>
        <end position="219"/>
    </location>
</feature>
<organism evidence="8 9">
    <name type="scientific">Agaricicola taiwanensis</name>
    <dbReference type="NCBI Taxonomy" id="591372"/>
    <lineage>
        <taxon>Bacteria</taxon>
        <taxon>Pseudomonadati</taxon>
        <taxon>Pseudomonadota</taxon>
        <taxon>Alphaproteobacteria</taxon>
        <taxon>Rhodobacterales</taxon>
        <taxon>Paracoccaceae</taxon>
        <taxon>Agaricicola</taxon>
    </lineage>
</organism>
<dbReference type="PROSITE" id="PS50850">
    <property type="entry name" value="MFS"/>
    <property type="match status" value="1"/>
</dbReference>
<evidence type="ECO:0000256" key="5">
    <source>
        <dbReference type="ARBA" id="ARBA00023136"/>
    </source>
</evidence>
<accession>A0A8J2VUN1</accession>
<keyword evidence="2" id="KW-0813">Transport</keyword>
<feature type="domain" description="Major facilitator superfamily (MFS) profile" evidence="7">
    <location>
        <begin position="5"/>
        <end position="504"/>
    </location>
</feature>
<dbReference type="GO" id="GO:0022857">
    <property type="term" value="F:transmembrane transporter activity"/>
    <property type="evidence" value="ECO:0007669"/>
    <property type="project" value="InterPro"/>
</dbReference>
<keyword evidence="4 6" id="KW-1133">Transmembrane helix</keyword>
<gene>
    <name evidence="8" type="ORF">GCM10007276_15270</name>
</gene>
<protein>
    <submittedName>
        <fullName evidence="8">MFS transporter</fullName>
    </submittedName>
</protein>
<feature type="transmembrane region" description="Helical" evidence="6">
    <location>
        <begin position="225"/>
        <end position="245"/>
    </location>
</feature>
<dbReference type="InterPro" id="IPR036259">
    <property type="entry name" value="MFS_trans_sf"/>
</dbReference>
<feature type="transmembrane region" description="Helical" evidence="6">
    <location>
        <begin position="95"/>
        <end position="117"/>
    </location>
</feature>
<sequence length="517" mass="55184">MVAAYMGASTLLGLTQGMAMNLVTVNIPQISGAIGATTTETTWLVAAYMAPNVSMAIALIKIRAQYGLRNFAELSILGFVIVAILNLFINDLQSALVVRFVSGIAAAPMSTLAFLYMLEPFPSQKKFTIGLSLVLTNTALGPILARLISPALLDIGHWHGLMVLELGTALMAFGAVYMLPLTPQPRAKVISTLDVTSYLLIAIGFGCTAVTLVLGRLYWWFEAPWLGVLLAVAISCVTAAVVIELNREQPLIDIRWLTSPAMLHFAAALLIFRVVLSEQTTGAAGLFQQLGLLNEQMHSLYLVIMAATIAGGLTCAAVLRPGREPYIHVVALLMIATGAFMDSHATSLTRPQDMYLSQALIAFGGVLFLPPALASGLMSALKKGPNYILSFIVIFLSTQSLGGLLGSAVFGTFITWREKFHSNMLVEHLVLTQPHVAQRVAQLGQTYGRVLTDKTLLNAEGLALLSQQATREANVLAYNDAFLLIGAIAAISLATLLGHIAINALRDRRAPGTAAAA</sequence>
<evidence type="ECO:0000259" key="7">
    <source>
        <dbReference type="PROSITE" id="PS50850"/>
    </source>
</evidence>
<feature type="transmembrane region" description="Helical" evidence="6">
    <location>
        <begin position="300"/>
        <end position="319"/>
    </location>
</feature>
<comment type="subcellular location">
    <subcellularLocation>
        <location evidence="1">Membrane</location>
        <topology evidence="1">Multi-pass membrane protein</topology>
    </subcellularLocation>
</comment>
<proteinExistence type="predicted"/>
<feature type="transmembrane region" description="Helical" evidence="6">
    <location>
        <begin position="355"/>
        <end position="375"/>
    </location>
</feature>
<dbReference type="InterPro" id="IPR020846">
    <property type="entry name" value="MFS_dom"/>
</dbReference>
<reference evidence="8" key="2">
    <citation type="submission" date="2020-09" db="EMBL/GenBank/DDBJ databases">
        <authorList>
            <person name="Sun Q."/>
            <person name="Sedlacek I."/>
        </authorList>
    </citation>
    <scope>NUCLEOTIDE SEQUENCE</scope>
    <source>
        <strain evidence="8">CCM 7684</strain>
    </source>
</reference>
<feature type="transmembrane region" description="Helical" evidence="6">
    <location>
        <begin position="387"/>
        <end position="416"/>
    </location>
</feature>
<dbReference type="InterPro" id="IPR011701">
    <property type="entry name" value="MFS"/>
</dbReference>
<dbReference type="PANTHER" id="PTHR42718">
    <property type="entry name" value="MAJOR FACILITATOR SUPERFAMILY MULTIDRUG TRANSPORTER MFSC"/>
    <property type="match status" value="1"/>
</dbReference>
<dbReference type="EMBL" id="BMCP01000002">
    <property type="protein sequence ID" value="GGE38901.1"/>
    <property type="molecule type" value="Genomic_DNA"/>
</dbReference>
<evidence type="ECO:0000256" key="2">
    <source>
        <dbReference type="ARBA" id="ARBA00022448"/>
    </source>
</evidence>
<feature type="transmembrane region" description="Helical" evidence="6">
    <location>
        <begin position="42"/>
        <end position="59"/>
    </location>
</feature>
<reference evidence="8" key="1">
    <citation type="journal article" date="2014" name="Int. J. Syst. Evol. Microbiol.">
        <title>Complete genome sequence of Corynebacterium casei LMG S-19264T (=DSM 44701T), isolated from a smear-ripened cheese.</title>
        <authorList>
            <consortium name="US DOE Joint Genome Institute (JGI-PGF)"/>
            <person name="Walter F."/>
            <person name="Albersmeier A."/>
            <person name="Kalinowski J."/>
            <person name="Ruckert C."/>
        </authorList>
    </citation>
    <scope>NUCLEOTIDE SEQUENCE</scope>
    <source>
        <strain evidence="8">CCM 7684</strain>
    </source>
</reference>